<feature type="region of interest" description="Disordered" evidence="1">
    <location>
        <begin position="40"/>
        <end position="68"/>
    </location>
</feature>
<feature type="compositionally biased region" description="Polar residues" evidence="1">
    <location>
        <begin position="53"/>
        <end position="64"/>
    </location>
</feature>
<dbReference type="KEGG" id="ppso:QPJ95_05645"/>
<evidence type="ECO:0000256" key="2">
    <source>
        <dbReference type="SAM" id="Phobius"/>
    </source>
</evidence>
<reference evidence="3 4" key="1">
    <citation type="submission" date="2023-06" db="EMBL/GenBank/DDBJ databases">
        <title>Parasedimentitalea psychrophila sp. nov., a psychrophilic bacterium isolated from deep-sea sediment.</title>
        <authorList>
            <person name="Li A."/>
        </authorList>
    </citation>
    <scope>NUCLEOTIDE SEQUENCE [LARGE SCALE GENOMIC DNA]</scope>
    <source>
        <strain evidence="3 4">QS115</strain>
    </source>
</reference>
<accession>A0A9Y2L2K2</accession>
<evidence type="ECO:0000313" key="4">
    <source>
        <dbReference type="Proteomes" id="UP001238334"/>
    </source>
</evidence>
<keyword evidence="2" id="KW-0472">Membrane</keyword>
<organism evidence="3 4">
    <name type="scientific">Parasedimentitalea psychrophila</name>
    <dbReference type="NCBI Taxonomy" id="2997337"/>
    <lineage>
        <taxon>Bacteria</taxon>
        <taxon>Pseudomonadati</taxon>
        <taxon>Pseudomonadota</taxon>
        <taxon>Alphaproteobacteria</taxon>
        <taxon>Rhodobacterales</taxon>
        <taxon>Paracoccaceae</taxon>
        <taxon>Parasedimentitalea</taxon>
    </lineage>
</organism>
<proteinExistence type="predicted"/>
<dbReference type="AlphaFoldDB" id="A0A9Y2L2K2"/>
<feature type="transmembrane region" description="Helical" evidence="2">
    <location>
        <begin position="88"/>
        <end position="121"/>
    </location>
</feature>
<keyword evidence="2" id="KW-1133">Transmembrane helix</keyword>
<evidence type="ECO:0000313" key="3">
    <source>
        <dbReference type="EMBL" id="WIY26397.1"/>
    </source>
</evidence>
<evidence type="ECO:0000256" key="1">
    <source>
        <dbReference type="SAM" id="MobiDB-lite"/>
    </source>
</evidence>
<keyword evidence="4" id="KW-1185">Reference proteome</keyword>
<name>A0A9Y2L2K2_9RHOB</name>
<dbReference type="Proteomes" id="UP001238334">
    <property type="component" value="Chromosome"/>
</dbReference>
<keyword evidence="2" id="KW-0812">Transmembrane</keyword>
<dbReference type="EMBL" id="CP127247">
    <property type="protein sequence ID" value="WIY26397.1"/>
    <property type="molecule type" value="Genomic_DNA"/>
</dbReference>
<dbReference type="RefSeq" id="WP_270919344.1">
    <property type="nucleotide sequence ID" value="NZ_CP127247.1"/>
</dbReference>
<gene>
    <name evidence="3" type="ORF">QPJ95_05645</name>
</gene>
<sequence length="209" mass="23282">MGQNYQPDFDKLIQGQSTMASDAEIMAEIRKVMIADTVVHPESVRPRKRQPKPTVTATPQSPSPVKTGGRRLALRRLTGYQPRWSHNLLILALAALLYSPMAVVTVVTLLLAALALLFWSVGPGRLATFGRACFGHYHRLLPVQADQVTDWANRVSDRMQALSNRLPAGLTQGLYLPSFSRQPMAELDLVEPFDRLLARRRGERQATAE</sequence>
<protein>
    <submittedName>
        <fullName evidence="3">Uncharacterized protein</fullName>
    </submittedName>
</protein>